<dbReference type="GO" id="GO:0019853">
    <property type="term" value="P:L-ascorbic acid biosynthetic process"/>
    <property type="evidence" value="ECO:0007669"/>
    <property type="project" value="TreeGrafter"/>
</dbReference>
<keyword evidence="3" id="KW-0862">Zinc</keyword>
<feature type="binding site" evidence="3">
    <location>
        <position position="146"/>
    </location>
    <ligand>
        <name>a divalent metal cation</name>
        <dbReference type="ChEBI" id="CHEBI:60240"/>
    </ligand>
</feature>
<reference evidence="5" key="1">
    <citation type="submission" date="2024-06" db="EMBL/GenBank/DDBJ databases">
        <title>Caulobacter inopinatus, sp. nov.</title>
        <authorList>
            <person name="Donachie S.P."/>
        </authorList>
    </citation>
    <scope>NUCLEOTIDE SEQUENCE</scope>
    <source>
        <strain evidence="5">73W</strain>
    </source>
</reference>
<proteinExistence type="inferred from homology"/>
<feature type="domain" description="SMP-30/Gluconolactonase/LRE-like region" evidence="4">
    <location>
        <begin position="14"/>
        <end position="253"/>
    </location>
</feature>
<feature type="binding site" evidence="3">
    <location>
        <position position="16"/>
    </location>
    <ligand>
        <name>a divalent metal cation</name>
        <dbReference type="ChEBI" id="CHEBI:60240"/>
    </ligand>
</feature>
<comment type="cofactor">
    <cofactor evidence="3">
        <name>Zn(2+)</name>
        <dbReference type="ChEBI" id="CHEBI:29105"/>
    </cofactor>
    <text evidence="3">Binds 1 divalent metal cation per subunit.</text>
</comment>
<dbReference type="GO" id="GO:0004341">
    <property type="term" value="F:gluconolactonase activity"/>
    <property type="evidence" value="ECO:0007669"/>
    <property type="project" value="TreeGrafter"/>
</dbReference>
<keyword evidence="5" id="KW-0378">Hydrolase</keyword>
<dbReference type="EMBL" id="CP158375">
    <property type="protein sequence ID" value="XDO96868.1"/>
    <property type="molecule type" value="Genomic_DNA"/>
</dbReference>
<evidence type="ECO:0000313" key="5">
    <source>
        <dbReference type="EMBL" id="XDO96868.1"/>
    </source>
</evidence>
<comment type="similarity">
    <text evidence="1">Belongs to the SMP-30/CGR1 family.</text>
</comment>
<dbReference type="PANTHER" id="PTHR10907:SF47">
    <property type="entry name" value="REGUCALCIN"/>
    <property type="match status" value="1"/>
</dbReference>
<dbReference type="InterPro" id="IPR011042">
    <property type="entry name" value="6-blade_b-propeller_TolB-like"/>
</dbReference>
<accession>A0AB39KT74</accession>
<dbReference type="Pfam" id="PF08450">
    <property type="entry name" value="SGL"/>
    <property type="match status" value="1"/>
</dbReference>
<evidence type="ECO:0000256" key="3">
    <source>
        <dbReference type="PIRSR" id="PIRSR605511-2"/>
    </source>
</evidence>
<protein>
    <submittedName>
        <fullName evidence="5">SMP-30/gluconolactonase/LRE family protein</fullName>
        <ecNumber evidence="5">3.1.1.99</ecNumber>
    </submittedName>
</protein>
<dbReference type="AlphaFoldDB" id="A0AB39KT74"/>
<dbReference type="InterPro" id="IPR013658">
    <property type="entry name" value="SGL"/>
</dbReference>
<dbReference type="Gene3D" id="2.120.10.30">
    <property type="entry name" value="TolB, C-terminal domain"/>
    <property type="match status" value="1"/>
</dbReference>
<feature type="binding site" evidence="3">
    <location>
        <position position="195"/>
    </location>
    <ligand>
        <name>a divalent metal cation</name>
        <dbReference type="ChEBI" id="CHEBI:60240"/>
    </ligand>
</feature>
<dbReference type="EC" id="3.1.1.99" evidence="5"/>
<name>A0AB39KT74_9CAUL</name>
<gene>
    <name evidence="5" type="ORF">ABOZ73_00085</name>
</gene>
<dbReference type="PRINTS" id="PR01790">
    <property type="entry name" value="SMP30FAMILY"/>
</dbReference>
<feature type="active site" description="Proton donor/acceptor" evidence="2">
    <location>
        <position position="195"/>
    </location>
</feature>
<evidence type="ECO:0000259" key="4">
    <source>
        <dbReference type="Pfam" id="PF08450"/>
    </source>
</evidence>
<dbReference type="SUPFAM" id="SSF63829">
    <property type="entry name" value="Calcium-dependent phosphotriesterase"/>
    <property type="match status" value="1"/>
</dbReference>
<feature type="binding site" evidence="3">
    <location>
        <position position="101"/>
    </location>
    <ligand>
        <name>substrate</name>
    </ligand>
</feature>
<dbReference type="RefSeq" id="WP_369059723.1">
    <property type="nucleotide sequence ID" value="NZ_CP158375.1"/>
</dbReference>
<dbReference type="PANTHER" id="PTHR10907">
    <property type="entry name" value="REGUCALCIN"/>
    <property type="match status" value="1"/>
</dbReference>
<sequence length="288" mass="31395">MTDVQCVWPAEAELGEGPVWMADQGALWFVDIKKKNIYRFEPSTGRRDSWAAPEQPGFIAPRKAGGWIAGLKTGLHHFDPDSGAFNLVARIDPPELNNRLNDGFVDAHGRLWFGSMHDGETDLTGALYRFDGADLVRCDDGYCITNGPTVSPDGKTLYHTDTLKKTIYAFDLDDEGGLSNKRVFVRIEDGAGYPDGPLVDSEGCLWTGLFAGWGVRRYSPKGELIDFVKLPVANVTKIAFGGADLKTVYATTAFKGLSAEERKAQPLAGGLFSFQAQAPGLPQSRFNG</sequence>
<dbReference type="GO" id="GO:0005509">
    <property type="term" value="F:calcium ion binding"/>
    <property type="evidence" value="ECO:0007669"/>
    <property type="project" value="TreeGrafter"/>
</dbReference>
<evidence type="ECO:0000256" key="2">
    <source>
        <dbReference type="PIRSR" id="PIRSR605511-1"/>
    </source>
</evidence>
<feature type="binding site" evidence="3">
    <location>
        <position position="99"/>
    </location>
    <ligand>
        <name>substrate</name>
    </ligand>
</feature>
<organism evidence="5">
    <name type="scientific">Caulobacter sp. 73W</name>
    <dbReference type="NCBI Taxonomy" id="3161137"/>
    <lineage>
        <taxon>Bacteria</taxon>
        <taxon>Pseudomonadati</taxon>
        <taxon>Pseudomonadota</taxon>
        <taxon>Alphaproteobacteria</taxon>
        <taxon>Caulobacterales</taxon>
        <taxon>Caulobacteraceae</taxon>
        <taxon>Caulobacter</taxon>
    </lineage>
</organism>
<evidence type="ECO:0000256" key="1">
    <source>
        <dbReference type="ARBA" id="ARBA00008853"/>
    </source>
</evidence>
<dbReference type="InterPro" id="IPR005511">
    <property type="entry name" value="SMP-30"/>
</dbReference>
<keyword evidence="3" id="KW-0479">Metal-binding</keyword>